<dbReference type="GO" id="GO:0004674">
    <property type="term" value="F:protein serine/threonine kinase activity"/>
    <property type="evidence" value="ECO:0007669"/>
    <property type="project" value="UniProtKB-KW"/>
</dbReference>
<dbReference type="EnsemblPlants" id="ORGLA05G0078900.1">
    <property type="protein sequence ID" value="ORGLA05G0078900.1"/>
    <property type="gene ID" value="ORGLA05G0078900"/>
</dbReference>
<keyword evidence="14 21" id="KW-0472">Membrane</keyword>
<dbReference type="Pfam" id="PF07714">
    <property type="entry name" value="PK_Tyr_Ser-Thr"/>
    <property type="match status" value="1"/>
</dbReference>
<dbReference type="Gene3D" id="3.30.200.20">
    <property type="entry name" value="Phosphorylase Kinase, domain 1"/>
    <property type="match status" value="1"/>
</dbReference>
<evidence type="ECO:0000256" key="21">
    <source>
        <dbReference type="SAM" id="Phobius"/>
    </source>
</evidence>
<dbReference type="SUPFAM" id="SSF52058">
    <property type="entry name" value="L domain-like"/>
    <property type="match status" value="1"/>
</dbReference>
<dbReference type="PANTHER" id="PTHR48006:SF97">
    <property type="entry name" value="OS04G0291900 PROTEIN"/>
    <property type="match status" value="1"/>
</dbReference>
<keyword evidence="4" id="KW-0597">Phosphoprotein</keyword>
<feature type="transmembrane region" description="Helical" evidence="21">
    <location>
        <begin position="463"/>
        <end position="485"/>
    </location>
</feature>
<dbReference type="InterPro" id="IPR000719">
    <property type="entry name" value="Prot_kinase_dom"/>
</dbReference>
<dbReference type="SMART" id="SM00220">
    <property type="entry name" value="S_TKc"/>
    <property type="match status" value="1"/>
</dbReference>
<dbReference type="PROSITE" id="PS00108">
    <property type="entry name" value="PROTEIN_KINASE_ST"/>
    <property type="match status" value="1"/>
</dbReference>
<keyword evidence="13 21" id="KW-1133">Transmembrane helix</keyword>
<feature type="compositionally biased region" description="Polar residues" evidence="20">
    <location>
        <begin position="819"/>
        <end position="829"/>
    </location>
</feature>
<evidence type="ECO:0000256" key="3">
    <source>
        <dbReference type="ARBA" id="ARBA00022527"/>
    </source>
</evidence>
<dbReference type="OMA" id="CACTYNN"/>
<dbReference type="Pfam" id="PF11721">
    <property type="entry name" value="Malectin"/>
    <property type="match status" value="1"/>
</dbReference>
<dbReference type="CDD" id="cd14066">
    <property type="entry name" value="STKc_IRAK"/>
    <property type="match status" value="1"/>
</dbReference>
<dbReference type="PANTHER" id="PTHR48006">
    <property type="entry name" value="LEUCINE-RICH REPEAT-CONTAINING PROTEIN DDB_G0281931-RELATED"/>
    <property type="match status" value="1"/>
</dbReference>
<comment type="catalytic activity">
    <reaction evidence="17">
        <text>L-threonyl-[protein] + ATP = O-phospho-L-threonyl-[protein] + ADP + H(+)</text>
        <dbReference type="Rhea" id="RHEA:46608"/>
        <dbReference type="Rhea" id="RHEA-COMP:11060"/>
        <dbReference type="Rhea" id="RHEA-COMP:11605"/>
        <dbReference type="ChEBI" id="CHEBI:15378"/>
        <dbReference type="ChEBI" id="CHEBI:30013"/>
        <dbReference type="ChEBI" id="CHEBI:30616"/>
        <dbReference type="ChEBI" id="CHEBI:61977"/>
        <dbReference type="ChEBI" id="CHEBI:456216"/>
        <dbReference type="EC" id="2.7.11.1"/>
    </reaction>
</comment>
<keyword evidence="7 21" id="KW-0812">Transmembrane</keyword>
<dbReference type="InterPro" id="IPR051824">
    <property type="entry name" value="LRR_Rcpt-Like_S/T_Kinase"/>
</dbReference>
<comment type="subcellular location">
    <subcellularLocation>
        <location evidence="1">Cell membrane</location>
        <topology evidence="1">Single-pass membrane protein</topology>
    </subcellularLocation>
</comment>
<dbReference type="InterPro" id="IPR011009">
    <property type="entry name" value="Kinase-like_dom_sf"/>
</dbReference>
<evidence type="ECO:0000256" key="16">
    <source>
        <dbReference type="ARBA" id="ARBA00023180"/>
    </source>
</evidence>
<sequence length="841" mass="93539">VSWNLNFNYLTGAIPSFIGKFPSMKYLGLALNPLSGPLPKELGNLTNLLSLGISLDNFTGELPEELGNLTKLQQLYIDSSGFSGPFPPTFSKLKNLNTLRASDNEFTGKIPDYLGSLTNLIDLILRNCKVSGNLGPVDFSMFTTLILLDLSFNNITGEVPQSILNMGKLEFLDFSYNQLTGNFPSWATQNNLQLNLVANKFDAGSNNRSKTLLVFVDLQNVFIFLFFKDCSSQHDFRNFKNNGYVFHILTDYSFAVDCGSNSSTRGSDNTIYEAEPTNLGDASYYVTGQTRWGVSNVGKFSLASNGMNIISSSKHFQNAVNSRLFETARMSPSSLRYYGLGLENGNYTILLQFAEVAYPDSQTWQSLGRRVFDIYIQGSLREKDFDIRKMAGGKSFIVVHRSYTATVSNNFLEIHLFWAGKGTCCIPTNGYYGPMISALSVSPNFTPTVQNGVPKRRSKVHTIAGILIGASILGLAALFGIFMMVKKRRTMAQQKEELYNLIGRPDVFSNTELRLATDNFSSQNILGEGGYGMVYKGKLSDGRVIAVKQLSQSSHQGKSQFVAEVTTISAVQHKNLVKLHGFCIDSNTPLLVYEYLQNGSLDTALFGHSRLNLDWGTRFNIILGIASGLTYLHEESSVRIVHRDIKASNILLETDLTPKISDFGLAKLYDEKQTHVSTRIAGTLGYLAPEYAMRGRLTEKVDVFAFGVVVLEIVTGRSNTNNSLEESKIYLFEWLWDLYEKEQVLGIVDPSLKDFNNNEAFRVIRVALLCTQGSPHQRPPMSKALAMLTGEVELSEVVVKPSYITEWQLRDVNRSYATSSYSGSTNPEFSTHKEIEPLTQS</sequence>
<feature type="binding site" evidence="19">
    <location>
        <position position="548"/>
    </location>
    <ligand>
        <name>ATP</name>
        <dbReference type="ChEBI" id="CHEBI:30616"/>
    </ligand>
</feature>
<accession>I1PTU1</accession>
<evidence type="ECO:0000256" key="10">
    <source>
        <dbReference type="ARBA" id="ARBA00022741"/>
    </source>
</evidence>
<feature type="domain" description="Protein kinase" evidence="22">
    <location>
        <begin position="520"/>
        <end position="794"/>
    </location>
</feature>
<dbReference type="SUPFAM" id="SSF56112">
    <property type="entry name" value="Protein kinase-like (PK-like)"/>
    <property type="match status" value="1"/>
</dbReference>
<name>I1PTU1_ORYGL</name>
<keyword evidence="11" id="KW-0418">Kinase</keyword>
<dbReference type="EC" id="2.7.11.1" evidence="2"/>
<evidence type="ECO:0000256" key="2">
    <source>
        <dbReference type="ARBA" id="ARBA00012513"/>
    </source>
</evidence>
<dbReference type="PROSITE" id="PS50011">
    <property type="entry name" value="PROTEIN_KINASE_DOM"/>
    <property type="match status" value="1"/>
</dbReference>
<evidence type="ECO:0000256" key="14">
    <source>
        <dbReference type="ARBA" id="ARBA00023136"/>
    </source>
</evidence>
<evidence type="ECO:0000256" key="13">
    <source>
        <dbReference type="ARBA" id="ARBA00022989"/>
    </source>
</evidence>
<protein>
    <recommendedName>
        <fullName evidence="2">non-specific serine/threonine protein kinase</fullName>
        <ecNumber evidence="2">2.7.11.1</ecNumber>
    </recommendedName>
</protein>
<comment type="catalytic activity">
    <reaction evidence="18">
        <text>L-seryl-[protein] + ATP = O-phospho-L-seryl-[protein] + ADP + H(+)</text>
        <dbReference type="Rhea" id="RHEA:17989"/>
        <dbReference type="Rhea" id="RHEA-COMP:9863"/>
        <dbReference type="Rhea" id="RHEA-COMP:11604"/>
        <dbReference type="ChEBI" id="CHEBI:15378"/>
        <dbReference type="ChEBI" id="CHEBI:29999"/>
        <dbReference type="ChEBI" id="CHEBI:30616"/>
        <dbReference type="ChEBI" id="CHEBI:83421"/>
        <dbReference type="ChEBI" id="CHEBI:456216"/>
        <dbReference type="EC" id="2.7.11.1"/>
    </reaction>
</comment>
<keyword evidence="10 19" id="KW-0547">Nucleotide-binding</keyword>
<keyword evidence="24" id="KW-1185">Reference proteome</keyword>
<evidence type="ECO:0000256" key="15">
    <source>
        <dbReference type="ARBA" id="ARBA00023170"/>
    </source>
</evidence>
<evidence type="ECO:0000256" key="20">
    <source>
        <dbReference type="SAM" id="MobiDB-lite"/>
    </source>
</evidence>
<dbReference type="Proteomes" id="UP000007306">
    <property type="component" value="Chromosome 5"/>
</dbReference>
<evidence type="ECO:0000313" key="23">
    <source>
        <dbReference type="EnsemblPlants" id="ORGLA05G0078900.1"/>
    </source>
</evidence>
<evidence type="ECO:0000256" key="8">
    <source>
        <dbReference type="ARBA" id="ARBA00022729"/>
    </source>
</evidence>
<dbReference type="FunFam" id="2.60.120.430:FF:000002">
    <property type="entry name" value="Leucine-rich repeat receptor-like protein kinase"/>
    <property type="match status" value="1"/>
</dbReference>
<feature type="region of interest" description="Disordered" evidence="20">
    <location>
        <begin position="819"/>
        <end position="841"/>
    </location>
</feature>
<keyword evidence="6" id="KW-0808">Transferase</keyword>
<organism evidence="23 24">
    <name type="scientific">Oryza glaberrima</name>
    <name type="common">African rice</name>
    <dbReference type="NCBI Taxonomy" id="4538"/>
    <lineage>
        <taxon>Eukaryota</taxon>
        <taxon>Viridiplantae</taxon>
        <taxon>Streptophyta</taxon>
        <taxon>Embryophyta</taxon>
        <taxon>Tracheophyta</taxon>
        <taxon>Spermatophyta</taxon>
        <taxon>Magnoliopsida</taxon>
        <taxon>Liliopsida</taxon>
        <taxon>Poales</taxon>
        <taxon>Poaceae</taxon>
        <taxon>BOP clade</taxon>
        <taxon>Oryzoideae</taxon>
        <taxon>Oryzeae</taxon>
        <taxon>Oryzinae</taxon>
        <taxon>Oryza</taxon>
    </lineage>
</organism>
<evidence type="ECO:0000256" key="12">
    <source>
        <dbReference type="ARBA" id="ARBA00022840"/>
    </source>
</evidence>
<dbReference type="InterPro" id="IPR032675">
    <property type="entry name" value="LRR_dom_sf"/>
</dbReference>
<evidence type="ECO:0000256" key="19">
    <source>
        <dbReference type="PROSITE-ProRule" id="PRU10141"/>
    </source>
</evidence>
<dbReference type="InterPro" id="IPR017441">
    <property type="entry name" value="Protein_kinase_ATP_BS"/>
</dbReference>
<dbReference type="STRING" id="4538.I1PTU1"/>
<dbReference type="Gene3D" id="2.60.120.430">
    <property type="entry name" value="Galactose-binding lectin"/>
    <property type="match status" value="1"/>
</dbReference>
<keyword evidence="9" id="KW-0677">Repeat</keyword>
<proteinExistence type="predicted"/>
<keyword evidence="16" id="KW-0325">Glycoprotein</keyword>
<dbReference type="PROSITE" id="PS00107">
    <property type="entry name" value="PROTEIN_KINASE_ATP"/>
    <property type="match status" value="1"/>
</dbReference>
<dbReference type="Gene3D" id="1.10.510.10">
    <property type="entry name" value="Transferase(Phosphotransferase) domain 1"/>
    <property type="match status" value="1"/>
</dbReference>
<dbReference type="Gene3D" id="3.80.10.10">
    <property type="entry name" value="Ribonuclease Inhibitor"/>
    <property type="match status" value="1"/>
</dbReference>
<evidence type="ECO:0000256" key="9">
    <source>
        <dbReference type="ARBA" id="ARBA00022737"/>
    </source>
</evidence>
<dbReference type="GO" id="GO:0005524">
    <property type="term" value="F:ATP binding"/>
    <property type="evidence" value="ECO:0007669"/>
    <property type="project" value="UniProtKB-UniRule"/>
</dbReference>
<dbReference type="FunFam" id="3.80.10.10:FF:000041">
    <property type="entry name" value="LRR receptor-like serine/threonine-protein kinase ERECTA"/>
    <property type="match status" value="1"/>
</dbReference>
<dbReference type="FunFam" id="3.30.200.20:FF:000140">
    <property type="entry name" value="Leucine-rich repeat receptor-like protein kinase"/>
    <property type="match status" value="1"/>
</dbReference>
<keyword evidence="8" id="KW-0732">Signal</keyword>
<evidence type="ECO:0000256" key="1">
    <source>
        <dbReference type="ARBA" id="ARBA00004162"/>
    </source>
</evidence>
<keyword evidence="15" id="KW-0675">Receptor</keyword>
<evidence type="ECO:0000256" key="4">
    <source>
        <dbReference type="ARBA" id="ARBA00022553"/>
    </source>
</evidence>
<dbReference type="GO" id="GO:0005886">
    <property type="term" value="C:plasma membrane"/>
    <property type="evidence" value="ECO:0007669"/>
    <property type="project" value="UniProtKB-SubCell"/>
</dbReference>
<reference evidence="23 24" key="2">
    <citation type="submission" date="2018-04" db="EMBL/GenBank/DDBJ databases">
        <title>OglaRS2 (Oryza glaberrima Reference Sequence Version 2).</title>
        <authorList>
            <person name="Zhang J."/>
            <person name="Kudrna D."/>
            <person name="Lee S."/>
            <person name="Talag J."/>
            <person name="Rajasekar S."/>
            <person name="Wing R.A."/>
        </authorList>
    </citation>
    <scope>NUCLEOTIDE SEQUENCE [LARGE SCALE GENOMIC DNA]</scope>
    <source>
        <strain evidence="23 24">cv. IRGC 96717</strain>
    </source>
</reference>
<dbReference type="InterPro" id="IPR001245">
    <property type="entry name" value="Ser-Thr/Tyr_kinase_cat_dom"/>
</dbReference>
<dbReference type="InterPro" id="IPR021720">
    <property type="entry name" value="Malectin_dom"/>
</dbReference>
<evidence type="ECO:0000256" key="6">
    <source>
        <dbReference type="ARBA" id="ARBA00022679"/>
    </source>
</evidence>
<dbReference type="FunFam" id="1.10.510.10:FF:000044">
    <property type="entry name" value="Putative LRR receptor-like serine/threonine-protein kinase"/>
    <property type="match status" value="1"/>
</dbReference>
<feature type="compositionally biased region" description="Basic and acidic residues" evidence="20">
    <location>
        <begin position="830"/>
        <end position="841"/>
    </location>
</feature>
<evidence type="ECO:0000256" key="7">
    <source>
        <dbReference type="ARBA" id="ARBA00022692"/>
    </source>
</evidence>
<dbReference type="InterPro" id="IPR055414">
    <property type="entry name" value="LRR_R13L4/SHOC2-like"/>
</dbReference>
<dbReference type="AlphaFoldDB" id="I1PTU1"/>
<evidence type="ECO:0000256" key="18">
    <source>
        <dbReference type="ARBA" id="ARBA00048679"/>
    </source>
</evidence>
<evidence type="ECO:0000256" key="5">
    <source>
        <dbReference type="ARBA" id="ARBA00022614"/>
    </source>
</evidence>
<dbReference type="HOGENOM" id="CLU_000288_114_1_1"/>
<evidence type="ECO:0000256" key="11">
    <source>
        <dbReference type="ARBA" id="ARBA00022777"/>
    </source>
</evidence>
<evidence type="ECO:0000313" key="24">
    <source>
        <dbReference type="Proteomes" id="UP000007306"/>
    </source>
</evidence>
<keyword evidence="12 19" id="KW-0067">ATP-binding</keyword>
<keyword evidence="5" id="KW-0433">Leucine-rich repeat</keyword>
<evidence type="ECO:0000259" key="22">
    <source>
        <dbReference type="PROSITE" id="PS50011"/>
    </source>
</evidence>
<dbReference type="eggNOG" id="ENOG502QUW9">
    <property type="taxonomic scope" value="Eukaryota"/>
</dbReference>
<keyword evidence="3" id="KW-0723">Serine/threonine-protein kinase</keyword>
<dbReference type="Gramene" id="ORGLA05G0078900.1">
    <property type="protein sequence ID" value="ORGLA05G0078900.1"/>
    <property type="gene ID" value="ORGLA05G0078900"/>
</dbReference>
<evidence type="ECO:0000256" key="17">
    <source>
        <dbReference type="ARBA" id="ARBA00047899"/>
    </source>
</evidence>
<reference evidence="23" key="1">
    <citation type="submission" date="2015-06" db="UniProtKB">
        <authorList>
            <consortium name="EnsemblPlants"/>
        </authorList>
    </citation>
    <scope>IDENTIFICATION</scope>
</reference>
<dbReference type="InterPro" id="IPR008271">
    <property type="entry name" value="Ser/Thr_kinase_AS"/>
</dbReference>
<dbReference type="Pfam" id="PF23598">
    <property type="entry name" value="LRR_14"/>
    <property type="match status" value="1"/>
</dbReference>